<evidence type="ECO:0000313" key="2">
    <source>
        <dbReference type="Proteomes" id="UP001147747"/>
    </source>
</evidence>
<organism evidence="1 2">
    <name type="scientific">Penicillium cosmopolitanum</name>
    <dbReference type="NCBI Taxonomy" id="1131564"/>
    <lineage>
        <taxon>Eukaryota</taxon>
        <taxon>Fungi</taxon>
        <taxon>Dikarya</taxon>
        <taxon>Ascomycota</taxon>
        <taxon>Pezizomycotina</taxon>
        <taxon>Eurotiomycetes</taxon>
        <taxon>Eurotiomycetidae</taxon>
        <taxon>Eurotiales</taxon>
        <taxon>Aspergillaceae</taxon>
        <taxon>Penicillium</taxon>
    </lineage>
</organism>
<accession>A0A9W9WB67</accession>
<reference evidence="1" key="2">
    <citation type="journal article" date="2023" name="IMA Fungus">
        <title>Comparative genomic study of the Penicillium genus elucidates a diverse pangenome and 15 lateral gene transfer events.</title>
        <authorList>
            <person name="Petersen C."/>
            <person name="Sorensen T."/>
            <person name="Nielsen M.R."/>
            <person name="Sondergaard T.E."/>
            <person name="Sorensen J.L."/>
            <person name="Fitzpatrick D.A."/>
            <person name="Frisvad J.C."/>
            <person name="Nielsen K.L."/>
        </authorList>
    </citation>
    <scope>NUCLEOTIDE SEQUENCE</scope>
    <source>
        <strain evidence="1">IBT 29677</strain>
    </source>
</reference>
<comment type="caution">
    <text evidence="1">The sequence shown here is derived from an EMBL/GenBank/DDBJ whole genome shotgun (WGS) entry which is preliminary data.</text>
</comment>
<name>A0A9W9WB67_9EURO</name>
<proteinExistence type="predicted"/>
<protein>
    <submittedName>
        <fullName evidence="1">Uncharacterized protein</fullName>
    </submittedName>
</protein>
<sequence>MEKLDRPEQEWLRLLILPRSLVSIGIKSAVKSLEILSDEGIILETFLPFDLEFTFSAALYLTIAHAVFQFDNEEQHHTETAHRIFEQLVSGGNRVAEVRIAELTHMQFLFQEFSKRIEQQGAQSLTLSNAPEKSVSSGMDIVEEQGNPAALEWSTASEEDSESFSLTQDPLAQGPYCLEAIGISSNEFLAIVDQISAHDIAHGILDPQPECQIAIQNFI</sequence>
<keyword evidence="2" id="KW-1185">Reference proteome</keyword>
<dbReference type="AlphaFoldDB" id="A0A9W9WB67"/>
<dbReference type="OrthoDB" id="3548654at2759"/>
<dbReference type="GeneID" id="81364424"/>
<dbReference type="Proteomes" id="UP001147747">
    <property type="component" value="Unassembled WGS sequence"/>
</dbReference>
<gene>
    <name evidence="1" type="ORF">N7509_000807</name>
</gene>
<dbReference type="EMBL" id="JAPZBU010000003">
    <property type="protein sequence ID" value="KAJ5414180.1"/>
    <property type="molecule type" value="Genomic_DNA"/>
</dbReference>
<dbReference type="RefSeq" id="XP_056494026.1">
    <property type="nucleotide sequence ID" value="XM_056625444.1"/>
</dbReference>
<reference evidence="1" key="1">
    <citation type="submission" date="2022-12" db="EMBL/GenBank/DDBJ databases">
        <authorList>
            <person name="Petersen C."/>
        </authorList>
    </citation>
    <scope>NUCLEOTIDE SEQUENCE</scope>
    <source>
        <strain evidence="1">IBT 29677</strain>
    </source>
</reference>
<evidence type="ECO:0000313" key="1">
    <source>
        <dbReference type="EMBL" id="KAJ5414180.1"/>
    </source>
</evidence>